<proteinExistence type="predicted"/>
<evidence type="ECO:0000256" key="2">
    <source>
        <dbReference type="ARBA" id="ARBA00023125"/>
    </source>
</evidence>
<evidence type="ECO:0000313" key="6">
    <source>
        <dbReference type="Proteomes" id="UP000245639"/>
    </source>
</evidence>
<organism evidence="5 6">
    <name type="scientific">Actinomycetospora cinnamomea</name>
    <dbReference type="NCBI Taxonomy" id="663609"/>
    <lineage>
        <taxon>Bacteria</taxon>
        <taxon>Bacillati</taxon>
        <taxon>Actinomycetota</taxon>
        <taxon>Actinomycetes</taxon>
        <taxon>Pseudonocardiales</taxon>
        <taxon>Pseudonocardiaceae</taxon>
        <taxon>Actinomycetospora</taxon>
    </lineage>
</organism>
<protein>
    <submittedName>
        <fullName evidence="5">GntR family transcriptional regulator</fullName>
    </submittedName>
</protein>
<comment type="caution">
    <text evidence="5">The sequence shown here is derived from an EMBL/GenBank/DDBJ whole genome shotgun (WGS) entry which is preliminary data.</text>
</comment>
<keyword evidence="3" id="KW-0804">Transcription</keyword>
<evidence type="ECO:0000256" key="3">
    <source>
        <dbReference type="ARBA" id="ARBA00023163"/>
    </source>
</evidence>
<dbReference type="GO" id="GO:0003677">
    <property type="term" value="F:DNA binding"/>
    <property type="evidence" value="ECO:0007669"/>
    <property type="project" value="UniProtKB-KW"/>
</dbReference>
<dbReference type="AlphaFoldDB" id="A0A2U1F7G0"/>
<dbReference type="SUPFAM" id="SSF46785">
    <property type="entry name" value="Winged helix' DNA-binding domain"/>
    <property type="match status" value="1"/>
</dbReference>
<dbReference type="GO" id="GO:0003700">
    <property type="term" value="F:DNA-binding transcription factor activity"/>
    <property type="evidence" value="ECO:0007669"/>
    <property type="project" value="InterPro"/>
</dbReference>
<dbReference type="InterPro" id="IPR008920">
    <property type="entry name" value="TF_FadR/GntR_C"/>
</dbReference>
<evidence type="ECO:0000313" key="5">
    <source>
        <dbReference type="EMBL" id="PVZ08127.1"/>
    </source>
</evidence>
<dbReference type="Pfam" id="PF07729">
    <property type="entry name" value="FCD"/>
    <property type="match status" value="1"/>
</dbReference>
<gene>
    <name evidence="5" type="ORF">C8D89_10910</name>
</gene>
<keyword evidence="2" id="KW-0238">DNA-binding</keyword>
<dbReference type="InterPro" id="IPR000524">
    <property type="entry name" value="Tscrpt_reg_HTH_GntR"/>
</dbReference>
<dbReference type="SMART" id="SM00895">
    <property type="entry name" value="FCD"/>
    <property type="match status" value="1"/>
</dbReference>
<reference evidence="5 6" key="1">
    <citation type="submission" date="2018-04" db="EMBL/GenBank/DDBJ databases">
        <title>Genomic Encyclopedia of Type Strains, Phase IV (KMG-IV): sequencing the most valuable type-strain genomes for metagenomic binning, comparative biology and taxonomic classification.</title>
        <authorList>
            <person name="Goeker M."/>
        </authorList>
    </citation>
    <scope>NUCLEOTIDE SEQUENCE [LARGE SCALE GENOMIC DNA]</scope>
    <source>
        <strain evidence="5 6">DSM 45771</strain>
    </source>
</reference>
<evidence type="ECO:0000259" key="4">
    <source>
        <dbReference type="PROSITE" id="PS50949"/>
    </source>
</evidence>
<dbReference type="PRINTS" id="PR00035">
    <property type="entry name" value="HTHGNTR"/>
</dbReference>
<dbReference type="PROSITE" id="PS50949">
    <property type="entry name" value="HTH_GNTR"/>
    <property type="match status" value="1"/>
</dbReference>
<dbReference type="InterPro" id="IPR036390">
    <property type="entry name" value="WH_DNA-bd_sf"/>
</dbReference>
<name>A0A2U1F7G0_9PSEU</name>
<keyword evidence="6" id="KW-1185">Reference proteome</keyword>
<dbReference type="RefSeq" id="WP_207787276.1">
    <property type="nucleotide sequence ID" value="NZ_QEKW01000009.1"/>
</dbReference>
<sequence length="242" mass="26368">MAIQEAQRRGVRTDSVVDRVIGALVARVENGEFAAGERLPPEADLAAELHVSRLSLREAVRALAGAGVLEVRRGDGTFVTDLRPERLVRATGTFLDLVDEQGVAELFECRRVLEPGATALAATRIDDAALEDLQERLERMRRLTEPERLVADDLDFHAAIAAAAGNATLASLTAAVAGRTARVRIWRAIVEHDVLSWTHDQHTAILRALRARDSLAAWTAATTHVVEVEEWVRAHLTTAGGR</sequence>
<evidence type="ECO:0000256" key="1">
    <source>
        <dbReference type="ARBA" id="ARBA00023015"/>
    </source>
</evidence>
<feature type="domain" description="HTH gntR-type" evidence="4">
    <location>
        <begin position="14"/>
        <end position="82"/>
    </location>
</feature>
<dbReference type="CDD" id="cd07377">
    <property type="entry name" value="WHTH_GntR"/>
    <property type="match status" value="1"/>
</dbReference>
<dbReference type="SMART" id="SM00345">
    <property type="entry name" value="HTH_GNTR"/>
    <property type="match status" value="1"/>
</dbReference>
<accession>A0A2U1F7G0</accession>
<dbReference type="Gene3D" id="1.10.10.10">
    <property type="entry name" value="Winged helix-like DNA-binding domain superfamily/Winged helix DNA-binding domain"/>
    <property type="match status" value="1"/>
</dbReference>
<dbReference type="Proteomes" id="UP000245639">
    <property type="component" value="Unassembled WGS sequence"/>
</dbReference>
<dbReference type="PANTHER" id="PTHR43537">
    <property type="entry name" value="TRANSCRIPTIONAL REGULATOR, GNTR FAMILY"/>
    <property type="match status" value="1"/>
</dbReference>
<dbReference type="InterPro" id="IPR011711">
    <property type="entry name" value="GntR_C"/>
</dbReference>
<dbReference type="InterPro" id="IPR036388">
    <property type="entry name" value="WH-like_DNA-bd_sf"/>
</dbReference>
<dbReference type="Gene3D" id="1.20.120.530">
    <property type="entry name" value="GntR ligand-binding domain-like"/>
    <property type="match status" value="1"/>
</dbReference>
<dbReference type="SUPFAM" id="SSF48008">
    <property type="entry name" value="GntR ligand-binding domain-like"/>
    <property type="match status" value="1"/>
</dbReference>
<dbReference type="Pfam" id="PF00392">
    <property type="entry name" value="GntR"/>
    <property type="match status" value="1"/>
</dbReference>
<keyword evidence="1" id="KW-0805">Transcription regulation</keyword>
<dbReference type="EMBL" id="QEKW01000009">
    <property type="protein sequence ID" value="PVZ08127.1"/>
    <property type="molecule type" value="Genomic_DNA"/>
</dbReference>
<dbReference type="PANTHER" id="PTHR43537:SF5">
    <property type="entry name" value="UXU OPERON TRANSCRIPTIONAL REGULATOR"/>
    <property type="match status" value="1"/>
</dbReference>